<dbReference type="EMBL" id="PUFN01000012">
    <property type="protein sequence ID" value="TDG72989.1"/>
    <property type="molecule type" value="Genomic_DNA"/>
</dbReference>
<dbReference type="EMBL" id="PUFN01000030">
    <property type="protein sequence ID" value="TDG69373.1"/>
    <property type="molecule type" value="Genomic_DNA"/>
</dbReference>
<evidence type="ECO:0000256" key="2">
    <source>
        <dbReference type="SAM" id="Coils"/>
    </source>
</evidence>
<dbReference type="EMBL" id="PUFN01000006">
    <property type="protein sequence ID" value="TDG74318.1"/>
    <property type="molecule type" value="Genomic_DNA"/>
</dbReference>
<evidence type="ECO:0000313" key="5">
    <source>
        <dbReference type="EMBL" id="TDG69700.1"/>
    </source>
</evidence>
<dbReference type="EMBL" id="PUFN01000002">
    <property type="protein sequence ID" value="TDG74917.1"/>
    <property type="molecule type" value="Genomic_DNA"/>
</dbReference>
<accession>A0A4R5NAZ1</accession>
<evidence type="ECO:0000313" key="8">
    <source>
        <dbReference type="EMBL" id="TDG71990.1"/>
    </source>
</evidence>
<dbReference type="EMBL" id="PUFN01000008">
    <property type="protein sequence ID" value="TDG73670.1"/>
    <property type="molecule type" value="Genomic_DNA"/>
</dbReference>
<evidence type="ECO:0000256" key="1">
    <source>
        <dbReference type="ARBA" id="ARBA00038232"/>
    </source>
</evidence>
<evidence type="ECO:0000313" key="11">
    <source>
        <dbReference type="EMBL" id="TDG73492.1"/>
    </source>
</evidence>
<dbReference type="EMBL" id="PUFN01000018">
    <property type="protein sequence ID" value="TDG71990.1"/>
    <property type="molecule type" value="Genomic_DNA"/>
</dbReference>
<evidence type="ECO:0000313" key="14">
    <source>
        <dbReference type="EMBL" id="TDG74318.1"/>
    </source>
</evidence>
<dbReference type="Gene3D" id="1.10.10.10">
    <property type="entry name" value="Winged helix-like DNA-binding domain superfamily/Winged helix DNA-binding domain"/>
    <property type="match status" value="3"/>
</dbReference>
<evidence type="ECO:0000259" key="3">
    <source>
        <dbReference type="Pfam" id="PF13518"/>
    </source>
</evidence>
<sequence>MPRSKHSLQEKLDLVLGFKESTYPLRTFARKNNIVHKTFRRWVHLFDQYGIDGLKEITKRTKYSYKFKLQVVTDYLEGKGSLETIAYKYGLRNTFQVSDWVFKYNNGKLLKDGSPRKKNSIMKKKITFEERIEIVEYVVKGKHTYKEAAEKYSISYQQVRSWVLKSKDGGYKALIDGRGHHKAKDDLTELDKAHLKIRELESQLKDQKLIEEFAKKLQEIQHRG</sequence>
<dbReference type="RefSeq" id="WP_082607452.1">
    <property type="nucleotide sequence ID" value="NZ_PUFN01000002.1"/>
</dbReference>
<feature type="coiled-coil region" evidence="2">
    <location>
        <begin position="183"/>
        <end position="210"/>
    </location>
</feature>
<proteinExistence type="inferred from homology"/>
<dbReference type="AlphaFoldDB" id="A0A4R5NAZ1"/>
<protein>
    <recommendedName>
        <fullName evidence="3">Insertion element IS150 protein InsJ-like helix-turn-helix domain-containing protein</fullName>
    </recommendedName>
</protein>
<evidence type="ECO:0000313" key="16">
    <source>
        <dbReference type="Proteomes" id="UP000295257"/>
    </source>
</evidence>
<evidence type="ECO:0000313" key="9">
    <source>
        <dbReference type="EMBL" id="TDG72959.1"/>
    </source>
</evidence>
<reference evidence="5 16" key="1">
    <citation type="journal article" date="2019" name="Appl. Microbiol. Biotechnol.">
        <title>Uncovering carbohydrate metabolism through a genotype-phenotype association study of 56 lactic acid bacteria genomes.</title>
        <authorList>
            <person name="Buron-Moles G."/>
            <person name="Chailyan A."/>
            <person name="Dolejs I."/>
            <person name="Forster J."/>
            <person name="Miks M.H."/>
        </authorList>
    </citation>
    <scope>NUCLEOTIDE SEQUENCE [LARGE SCALE GENOMIC DNA]</scope>
    <source>
        <strain evidence="5 16">ATCC 29644</strain>
    </source>
</reference>
<dbReference type="Proteomes" id="UP000295257">
    <property type="component" value="Unassembled WGS sequence"/>
</dbReference>
<evidence type="ECO:0000313" key="6">
    <source>
        <dbReference type="EMBL" id="TDG70502.1"/>
    </source>
</evidence>
<dbReference type="Pfam" id="PF13518">
    <property type="entry name" value="HTH_28"/>
    <property type="match status" value="1"/>
</dbReference>
<reference evidence="5" key="2">
    <citation type="submission" date="2019-02" db="EMBL/GenBank/DDBJ databases">
        <authorList>
            <person name="Buron G."/>
            <person name="Chaylann A."/>
            <person name="Dolejs I."/>
            <person name="Forster J."/>
            <person name="Miks M.H."/>
        </authorList>
    </citation>
    <scope>NUCLEOTIDE SEQUENCE</scope>
    <source>
        <strain evidence="5">ATCC 29644</strain>
    </source>
</reference>
<dbReference type="EMBL" id="PUFN01000014">
    <property type="protein sequence ID" value="TDG72959.1"/>
    <property type="molecule type" value="Genomic_DNA"/>
</dbReference>
<organism evidence="5 16">
    <name type="scientific">Companilactobacillus farciminis</name>
    <dbReference type="NCBI Taxonomy" id="1612"/>
    <lineage>
        <taxon>Bacteria</taxon>
        <taxon>Bacillati</taxon>
        <taxon>Bacillota</taxon>
        <taxon>Bacilli</taxon>
        <taxon>Lactobacillales</taxon>
        <taxon>Lactobacillaceae</taxon>
        <taxon>Companilactobacillus</taxon>
    </lineage>
</organism>
<dbReference type="EMBL" id="PUFN01000008">
    <property type="protein sequence ID" value="TDG73655.1"/>
    <property type="molecule type" value="Genomic_DNA"/>
</dbReference>
<name>A0A4R5NAZ1_9LACO</name>
<evidence type="ECO:0000313" key="12">
    <source>
        <dbReference type="EMBL" id="TDG73655.1"/>
    </source>
</evidence>
<dbReference type="PANTHER" id="PTHR33795:SF1">
    <property type="entry name" value="INSERTION ELEMENT IS150 PROTEIN INSJ"/>
    <property type="match status" value="1"/>
</dbReference>
<evidence type="ECO:0000313" key="13">
    <source>
        <dbReference type="EMBL" id="TDG73670.1"/>
    </source>
</evidence>
<dbReference type="EMBL" id="PUFN01000019">
    <property type="protein sequence ID" value="TDG71903.1"/>
    <property type="molecule type" value="Genomic_DNA"/>
</dbReference>
<comment type="caution">
    <text evidence="5">The sequence shown here is derived from an EMBL/GenBank/DDBJ whole genome shotgun (WGS) entry which is preliminary data.</text>
</comment>
<evidence type="ECO:0000313" key="10">
    <source>
        <dbReference type="EMBL" id="TDG72989.1"/>
    </source>
</evidence>
<dbReference type="EMBL" id="PUFN01000009">
    <property type="protein sequence ID" value="TDG73492.1"/>
    <property type="molecule type" value="Genomic_DNA"/>
</dbReference>
<evidence type="ECO:0000313" key="4">
    <source>
        <dbReference type="EMBL" id="TDG69373.1"/>
    </source>
</evidence>
<gene>
    <name evidence="15" type="ORF">C5L30_000152</name>
    <name evidence="10" type="ORF">C5L30_000376</name>
    <name evidence="11" type="ORF">C5L30_000431</name>
    <name evidence="4" type="ORF">C5L30_000581</name>
    <name evidence="9" type="ORF">C5L30_000589</name>
    <name evidence="6" type="ORF">C5L30_000591</name>
    <name evidence="12" type="ORF">C5L30_000609</name>
    <name evidence="13" type="ORF">C5L30_000624</name>
    <name evidence="8" type="ORF">C5L30_001687</name>
    <name evidence="5" type="ORF">C5L30_001833</name>
    <name evidence="14" type="ORF">C5L30_002263</name>
    <name evidence="7" type="ORF">C5L30_002483</name>
</gene>
<dbReference type="OrthoDB" id="9797531at2"/>
<dbReference type="EMBL" id="PUFN01000029">
    <property type="protein sequence ID" value="TDG69700.1"/>
    <property type="molecule type" value="Genomic_DNA"/>
</dbReference>
<evidence type="ECO:0000313" key="7">
    <source>
        <dbReference type="EMBL" id="TDG71903.1"/>
    </source>
</evidence>
<keyword evidence="16" id="KW-1185">Reference proteome</keyword>
<dbReference type="InterPro" id="IPR055247">
    <property type="entry name" value="InsJ-like_HTH"/>
</dbReference>
<comment type="similarity">
    <text evidence="1">Belongs to the IS150/IS1296 orfA family.</text>
</comment>
<dbReference type="PANTHER" id="PTHR33795">
    <property type="entry name" value="INSERTION ELEMENT IS150 PROTEIN INSJ"/>
    <property type="match status" value="1"/>
</dbReference>
<dbReference type="InterPro" id="IPR010921">
    <property type="entry name" value="Trp_repressor/repl_initiator"/>
</dbReference>
<dbReference type="EMBL" id="PUFN01000026">
    <property type="protein sequence ID" value="TDG70502.1"/>
    <property type="molecule type" value="Genomic_DNA"/>
</dbReference>
<evidence type="ECO:0000313" key="15">
    <source>
        <dbReference type="EMBL" id="TDG74917.1"/>
    </source>
</evidence>
<dbReference type="InterPro" id="IPR052057">
    <property type="entry name" value="IS150/IS1296_orfA-like"/>
</dbReference>
<keyword evidence="2" id="KW-0175">Coiled coil</keyword>
<dbReference type="InterPro" id="IPR036388">
    <property type="entry name" value="WH-like_DNA-bd_sf"/>
</dbReference>
<feature type="domain" description="Insertion element IS150 protein InsJ-like helix-turn-helix" evidence="3">
    <location>
        <begin position="130"/>
        <end position="179"/>
    </location>
</feature>
<dbReference type="GO" id="GO:0043565">
    <property type="term" value="F:sequence-specific DNA binding"/>
    <property type="evidence" value="ECO:0007669"/>
    <property type="project" value="InterPro"/>
</dbReference>
<dbReference type="SUPFAM" id="SSF48295">
    <property type="entry name" value="TrpR-like"/>
    <property type="match status" value="3"/>
</dbReference>